<dbReference type="InterPro" id="IPR006486">
    <property type="entry name" value="PYST_A"/>
</dbReference>
<proteinExistence type="predicted"/>
<organism evidence="2">
    <name type="scientific">Plasmodium chabaudi adami</name>
    <dbReference type="NCBI Taxonomy" id="5826"/>
    <lineage>
        <taxon>Eukaryota</taxon>
        <taxon>Sar</taxon>
        <taxon>Alveolata</taxon>
        <taxon>Apicomplexa</taxon>
        <taxon>Aconoidasida</taxon>
        <taxon>Haemosporida</taxon>
        <taxon>Plasmodiidae</taxon>
        <taxon>Plasmodium</taxon>
        <taxon>Plasmodium (Vinckeia)</taxon>
    </lineage>
</organism>
<dbReference type="AlphaFoldDB" id="A0A1C6WQE3"/>
<dbReference type="SUPFAM" id="SSF55961">
    <property type="entry name" value="Bet v1-like"/>
    <property type="match status" value="1"/>
</dbReference>
<sequence length="293" mass="33217">MNKRYITIALTLLSLTGYMQNVAFANETALDGATGPANQISVFDEYEDFMICENLEEASVAMDHAKESSTLLLKLAENMDGYSLNSSKNENRPIYSKKIGNIDIGRLQVTIPSASKYDDVINNIWDYNDKQKLDDTFIIGYLTRVYTPFLVIMEQGNIYQTTRTIRKRYAVAAKIKVSNDTTVIVCPTRTINFLGAIVKKTNLIDFFEMTKPIGTDISAEEALARLRSNIAGFIIKHRDDSVEVTYINAICEFRNFNNNKRDRDITYTNILNLAKNMGSNKQQYPPSKYLSTL</sequence>
<name>A0A1C6WQE3_PLACE</name>
<reference evidence="2" key="1">
    <citation type="submission" date="2016-08" db="EMBL/GenBank/DDBJ databases">
        <authorList>
            <consortium name="Pathogen Informatics"/>
        </authorList>
    </citation>
    <scope>NUCLEOTIDE SEQUENCE</scope>
    <source>
        <strain evidence="2">DS</strain>
    </source>
</reference>
<dbReference type="NCBIfam" id="TIGR01599">
    <property type="entry name" value="PYST-A"/>
    <property type="match status" value="1"/>
</dbReference>
<dbReference type="Proteomes" id="UP000507536">
    <property type="component" value="Unassembled WGS sequence"/>
</dbReference>
<keyword evidence="1" id="KW-0732">Signal</keyword>
<evidence type="ECO:0000256" key="1">
    <source>
        <dbReference type="SAM" id="SignalP"/>
    </source>
</evidence>
<dbReference type="EMBL" id="FMIN01000400">
    <property type="protein sequence ID" value="SCL91296.1"/>
    <property type="molecule type" value="Genomic_DNA"/>
</dbReference>
<feature type="signal peptide" evidence="1">
    <location>
        <begin position="1"/>
        <end position="25"/>
    </location>
</feature>
<protein>
    <submittedName>
        <fullName evidence="2">Fam-a protein</fullName>
    </submittedName>
</protein>
<evidence type="ECO:0000313" key="2">
    <source>
        <dbReference type="EMBL" id="SCL91296.1"/>
    </source>
</evidence>
<accession>A0A1C6WQE3</accession>
<gene>
    <name evidence="2" type="ORF">PCHDS_000539100</name>
</gene>
<feature type="chain" id="PRO_5008749991" evidence="1">
    <location>
        <begin position="26"/>
        <end position="293"/>
    </location>
</feature>